<dbReference type="SUPFAM" id="SSF109604">
    <property type="entry name" value="HD-domain/PDEase-like"/>
    <property type="match status" value="1"/>
</dbReference>
<dbReference type="PANTHER" id="PTHR43155">
    <property type="entry name" value="CYCLIC DI-GMP PHOSPHODIESTERASE PA4108-RELATED"/>
    <property type="match status" value="1"/>
</dbReference>
<dbReference type="CDD" id="cd00077">
    <property type="entry name" value="HDc"/>
    <property type="match status" value="1"/>
</dbReference>
<evidence type="ECO:0000313" key="3">
    <source>
        <dbReference type="Proteomes" id="UP000240505"/>
    </source>
</evidence>
<dbReference type="PANTHER" id="PTHR43155:SF2">
    <property type="entry name" value="CYCLIC DI-GMP PHOSPHODIESTERASE PA4108"/>
    <property type="match status" value="1"/>
</dbReference>
<proteinExistence type="predicted"/>
<evidence type="ECO:0000313" key="2">
    <source>
        <dbReference type="EMBL" id="AVR95831.1"/>
    </source>
</evidence>
<dbReference type="InterPro" id="IPR037522">
    <property type="entry name" value="HD_GYP_dom"/>
</dbReference>
<keyword evidence="3" id="KW-1185">Reference proteome</keyword>
<name>A0A2R4C8C8_9BURK</name>
<dbReference type="KEGG" id="masz:C9I28_08895"/>
<dbReference type="InterPro" id="IPR003607">
    <property type="entry name" value="HD/PDEase_dom"/>
</dbReference>
<dbReference type="RefSeq" id="WP_107141183.1">
    <property type="nucleotide sequence ID" value="NZ_CP028324.1"/>
</dbReference>
<dbReference type="OrthoDB" id="9764808at2"/>
<protein>
    <submittedName>
        <fullName evidence="2">Phosphodiesterase</fullName>
    </submittedName>
</protein>
<organism evidence="2 3">
    <name type="scientific">Pseudoduganella armeniaca</name>
    <dbReference type="NCBI Taxonomy" id="2072590"/>
    <lineage>
        <taxon>Bacteria</taxon>
        <taxon>Pseudomonadati</taxon>
        <taxon>Pseudomonadota</taxon>
        <taxon>Betaproteobacteria</taxon>
        <taxon>Burkholderiales</taxon>
        <taxon>Oxalobacteraceae</taxon>
        <taxon>Telluria group</taxon>
        <taxon>Pseudoduganella</taxon>
    </lineage>
</organism>
<evidence type="ECO:0000259" key="1">
    <source>
        <dbReference type="PROSITE" id="PS51832"/>
    </source>
</evidence>
<reference evidence="2 3" key="1">
    <citation type="submission" date="2018-03" db="EMBL/GenBank/DDBJ databases">
        <title>Massilia armeniaca sp. nov., isolated from desert soil.</title>
        <authorList>
            <person name="Huang H."/>
            <person name="Ren M."/>
        </authorList>
    </citation>
    <scope>NUCLEOTIDE SEQUENCE [LARGE SCALE GENOMIC DNA]</scope>
    <source>
        <strain evidence="2 3">ZMN-3</strain>
    </source>
</reference>
<dbReference type="EMBL" id="CP028324">
    <property type="protein sequence ID" value="AVR95831.1"/>
    <property type="molecule type" value="Genomic_DNA"/>
</dbReference>
<sequence length="400" mass="43860">MLKKITLAQARLGMYVHKIEGSWLNSPFWQSSFEIDSAEVLATMRSTGIKSLWIDTGRGLDIAAPPAAAAPVAPTAPPPFAFARVERATTREEMARAGKVIARAKGAVMTMFNEARMGRLGDLTAATDLVDDVAASVMRNQGALINLVRLKQADDYTYLHSVAVCAMMIALARQLGLPDQEVRDCGMAGLLHDLGKVAIPPEILNKPGKLTDEEFQQVKRHPVAGFEALAGWQDVPDIARDVCLHHHERFDGKGYPHGLKGEQISRHARMGAVCDVYDAITSNRPYKEGWCPAESLRRMAEWTKEGHFDPVLFAAFVKCMGIYPVGTLLRLKSSRLGVVVDNSKSLLKPIVKVFFSARSMGYIPPEEVDLSLPGLTEAIAAREEASTWGFGDISRYWANA</sequence>
<dbReference type="SMART" id="SM00471">
    <property type="entry name" value="HDc"/>
    <property type="match status" value="1"/>
</dbReference>
<gene>
    <name evidence="2" type="ORF">C9I28_08895</name>
</gene>
<dbReference type="Proteomes" id="UP000240505">
    <property type="component" value="Chromosome"/>
</dbReference>
<accession>A0A2R4C8C8</accession>
<dbReference type="InterPro" id="IPR021812">
    <property type="entry name" value="DUF3391"/>
</dbReference>
<dbReference type="PROSITE" id="PS51832">
    <property type="entry name" value="HD_GYP"/>
    <property type="match status" value="1"/>
</dbReference>
<dbReference type="Pfam" id="PF13487">
    <property type="entry name" value="HD_5"/>
    <property type="match status" value="1"/>
</dbReference>
<dbReference type="Gene3D" id="1.10.3210.10">
    <property type="entry name" value="Hypothetical protein af1432"/>
    <property type="match status" value="1"/>
</dbReference>
<dbReference type="Pfam" id="PF11871">
    <property type="entry name" value="DUF3391"/>
    <property type="match status" value="1"/>
</dbReference>
<dbReference type="GO" id="GO:0008081">
    <property type="term" value="F:phosphoric diester hydrolase activity"/>
    <property type="evidence" value="ECO:0007669"/>
    <property type="project" value="UniProtKB-ARBA"/>
</dbReference>
<dbReference type="AlphaFoldDB" id="A0A2R4C8C8"/>
<feature type="domain" description="HD-GYP" evidence="1">
    <location>
        <begin position="135"/>
        <end position="332"/>
    </location>
</feature>